<dbReference type="InterPro" id="IPR000408">
    <property type="entry name" value="Reg_chr_condens"/>
</dbReference>
<sequence>MSPTFDTFKISDYIQPDLKQQVKYFHVFDDLKNTPISGNILFVTTDDKLYGLGVNSEGQLGLGHNQPVTSQREIQELWDRRVRNFANGFNFVLAINEDNHVFSWGRNAEGQLGRAVTEVLFMRPQNIACGYYHSLALTTDGQVYGWGGNSMGQVGWGNNGNNHLGYNTGGEHHVVSPRLISTLSDVAIVTGSGFKTFFLTNTGELYVCGKVSQEVIDTPRQLAVNVQCLSMDNHYKDVVAIRKNDSIYQILPDNQILLRDGYRDIEDFYAKLLQITYNNTYLLPLNTDNSSHRESDTSSDESIEVIQRSHVKSKSNTMSRSSDHSSTSSVSTKSGNSLPESNSYAILFKNPFPQKAGTHYQRISLKLKNKKLLEK</sequence>
<name>A0A7R9QF43_9ACAR</name>
<evidence type="ECO:0000256" key="1">
    <source>
        <dbReference type="ARBA" id="ARBA00022737"/>
    </source>
</evidence>
<keyword evidence="1" id="KW-0677">Repeat</keyword>
<keyword evidence="5" id="KW-1185">Reference proteome</keyword>
<proteinExistence type="predicted"/>
<dbReference type="Proteomes" id="UP000728032">
    <property type="component" value="Unassembled WGS sequence"/>
</dbReference>
<evidence type="ECO:0000256" key="3">
    <source>
        <dbReference type="SAM" id="MobiDB-lite"/>
    </source>
</evidence>
<reference evidence="4" key="1">
    <citation type="submission" date="2020-11" db="EMBL/GenBank/DDBJ databases">
        <authorList>
            <person name="Tran Van P."/>
        </authorList>
    </citation>
    <scope>NUCLEOTIDE SEQUENCE</scope>
</reference>
<feature type="repeat" description="RCC1" evidence="2">
    <location>
        <begin position="99"/>
        <end position="140"/>
    </location>
</feature>
<dbReference type="Gene3D" id="2.130.10.30">
    <property type="entry name" value="Regulator of chromosome condensation 1/beta-lactamase-inhibitor protein II"/>
    <property type="match status" value="1"/>
</dbReference>
<dbReference type="EMBL" id="CAJPVJ010000952">
    <property type="protein sequence ID" value="CAG2163750.1"/>
    <property type="molecule type" value="Genomic_DNA"/>
</dbReference>
<dbReference type="OrthoDB" id="6485644at2759"/>
<evidence type="ECO:0000256" key="2">
    <source>
        <dbReference type="PROSITE-ProRule" id="PRU00235"/>
    </source>
</evidence>
<feature type="repeat" description="RCC1" evidence="2">
    <location>
        <begin position="47"/>
        <end position="98"/>
    </location>
</feature>
<feature type="repeat" description="RCC1" evidence="2">
    <location>
        <begin position="141"/>
        <end position="202"/>
    </location>
</feature>
<dbReference type="PROSITE" id="PS50012">
    <property type="entry name" value="RCC1_3"/>
    <property type="match status" value="3"/>
</dbReference>
<feature type="compositionally biased region" description="Low complexity" evidence="3">
    <location>
        <begin position="315"/>
        <end position="337"/>
    </location>
</feature>
<evidence type="ECO:0000313" key="4">
    <source>
        <dbReference type="EMBL" id="CAD7641905.1"/>
    </source>
</evidence>
<dbReference type="InterPro" id="IPR009091">
    <property type="entry name" value="RCC1/BLIP-II"/>
</dbReference>
<dbReference type="AlphaFoldDB" id="A0A7R9QF43"/>
<dbReference type="SUPFAM" id="SSF50985">
    <property type="entry name" value="RCC1/BLIP-II"/>
    <property type="match status" value="1"/>
</dbReference>
<gene>
    <name evidence="4" type="ORF">ONB1V03_LOCUS3315</name>
</gene>
<evidence type="ECO:0000313" key="5">
    <source>
        <dbReference type="Proteomes" id="UP000728032"/>
    </source>
</evidence>
<organism evidence="4">
    <name type="scientific">Oppiella nova</name>
    <dbReference type="NCBI Taxonomy" id="334625"/>
    <lineage>
        <taxon>Eukaryota</taxon>
        <taxon>Metazoa</taxon>
        <taxon>Ecdysozoa</taxon>
        <taxon>Arthropoda</taxon>
        <taxon>Chelicerata</taxon>
        <taxon>Arachnida</taxon>
        <taxon>Acari</taxon>
        <taxon>Acariformes</taxon>
        <taxon>Sarcoptiformes</taxon>
        <taxon>Oribatida</taxon>
        <taxon>Brachypylina</taxon>
        <taxon>Oppioidea</taxon>
        <taxon>Oppiidae</taxon>
        <taxon>Oppiella</taxon>
    </lineage>
</organism>
<dbReference type="PROSITE" id="PS00626">
    <property type="entry name" value="RCC1_2"/>
    <property type="match status" value="1"/>
</dbReference>
<dbReference type="InterPro" id="IPR051625">
    <property type="entry name" value="Signaling_Regulatory_Domain"/>
</dbReference>
<protein>
    <submittedName>
        <fullName evidence="4">Uncharacterized protein</fullName>
    </submittedName>
</protein>
<feature type="region of interest" description="Disordered" evidence="3">
    <location>
        <begin position="309"/>
        <end position="338"/>
    </location>
</feature>
<dbReference type="PANTHER" id="PTHR22872">
    <property type="entry name" value="BTK-BINDING PROTEIN-RELATED"/>
    <property type="match status" value="1"/>
</dbReference>
<dbReference type="Pfam" id="PF13540">
    <property type="entry name" value="RCC1_2"/>
    <property type="match status" value="2"/>
</dbReference>
<accession>A0A7R9QF43</accession>
<dbReference type="EMBL" id="OC915777">
    <property type="protein sequence ID" value="CAD7641905.1"/>
    <property type="molecule type" value="Genomic_DNA"/>
</dbReference>